<evidence type="ECO:0000256" key="1">
    <source>
        <dbReference type="ARBA" id="ARBA00001974"/>
    </source>
</evidence>
<dbReference type="Pfam" id="PF01593">
    <property type="entry name" value="Amino_oxidase"/>
    <property type="match status" value="1"/>
</dbReference>
<keyword evidence="4" id="KW-0285">Flavoprotein</keyword>
<dbReference type="InterPro" id="IPR036188">
    <property type="entry name" value="FAD/NAD-bd_sf"/>
</dbReference>
<feature type="binding site" evidence="3">
    <location>
        <position position="325"/>
    </location>
    <ligand>
        <name>FAD</name>
        <dbReference type="ChEBI" id="CHEBI:57692"/>
    </ligand>
</feature>
<evidence type="ECO:0000313" key="8">
    <source>
        <dbReference type="Proteomes" id="UP001165085"/>
    </source>
</evidence>
<dbReference type="InterPro" id="IPR001613">
    <property type="entry name" value="Flavin_amine_oxidase"/>
</dbReference>
<dbReference type="Gene3D" id="1.10.3110.10">
    <property type="entry name" value="protoporphyrinogen ix oxidase, domain 3"/>
    <property type="match status" value="1"/>
</dbReference>
<sequence>MAGGDDINGEVLRKRDRVKRAFRRLKNAIKNKLRKKRQKDPPGDDETETVGSEVEAVVSEEETQRREERLEEDRKRAEEILQRLQEREELERKEEALEEERREREKKERLESLERLEKARAKRELEENERAEAEAKAKVEAAAEAERVKAKLSVTEKEKEAQELERVAAEKAEQERVAAEKAAAEKAEKAELERVASEKAAAENAEQEKIAAEKAEQEKIAAVKAEQERIAAEKAAAEKAEQERIAAEKAEQERIAAEKAEQERIVAEKAEQERIAAEKAEQERIAAEKAEQEKIAAAAEKAEQERIAALPQNTVDVAVIGGGVSGLTAARSLKKKNPKLNIQILEKAATLGGRVNSDVTSTGFTLDRGFAVFIDSYPESKKLLNIPKLKLQPFQPGAFVVTSEGWKDGKALGGDSGPIKISRVADPLRRPMDLFSAVLSPVGTFVDKVRVIPLLYHVFKSSVDEIFDEAETSTLVALKERWGFSDQFICQFFAPFLQGIYLADLNDQSSRMFHFIFKCFSEGSACLPEGGMKAVPKQLEADLSNFISGMDIATGCSVSGFEAVEDAYLVKALKPDGSKFNVKADKVILATEASAAYEIMDADEPARPPQRSVGCIYYSLSTQPPVKDPILVLNGEKEKGTLVKPINNLCFPSVVSSSYAPPGKHLCSVTILGPTMDLFRKDDGAIDEEKLDAAVRSHLVKWFPEVGGEISNRWETLKVYDVMNAQPAQFGGKYSANFNGGRKAKELLGVELPENVVVCGDHQSSATLNGALESAVNAAKALL</sequence>
<proteinExistence type="inferred from homology"/>
<dbReference type="EC" id="1.4.3.-" evidence="4"/>
<dbReference type="EMBL" id="BRXY01000428">
    <property type="protein sequence ID" value="GMH94173.1"/>
    <property type="molecule type" value="Genomic_DNA"/>
</dbReference>
<dbReference type="Gene3D" id="3.50.50.60">
    <property type="entry name" value="FAD/NAD(P)-binding domain"/>
    <property type="match status" value="1"/>
</dbReference>
<comment type="cofactor">
    <cofactor evidence="1 4">
        <name>FAD</name>
        <dbReference type="ChEBI" id="CHEBI:57692"/>
    </cofactor>
</comment>
<dbReference type="Gene3D" id="3.90.660.20">
    <property type="entry name" value="Protoporphyrinogen oxidase, mitochondrial, domain 2"/>
    <property type="match status" value="1"/>
</dbReference>
<comment type="caution">
    <text evidence="7">The sequence shown here is derived from an EMBL/GenBank/DDBJ whole genome shotgun (WGS) entry which is preliminary data.</text>
</comment>
<dbReference type="InterPro" id="IPR002937">
    <property type="entry name" value="Amino_oxidase"/>
</dbReference>
<feature type="compositionally biased region" description="Basic and acidic residues" evidence="5">
    <location>
        <begin position="62"/>
        <end position="133"/>
    </location>
</feature>
<dbReference type="Proteomes" id="UP001165085">
    <property type="component" value="Unassembled WGS sequence"/>
</dbReference>
<evidence type="ECO:0000313" key="7">
    <source>
        <dbReference type="EMBL" id="GMH94173.1"/>
    </source>
</evidence>
<evidence type="ECO:0000256" key="4">
    <source>
        <dbReference type="RuleBase" id="RU362067"/>
    </source>
</evidence>
<dbReference type="SUPFAM" id="SSF51905">
    <property type="entry name" value="FAD/NAD(P)-binding domain"/>
    <property type="match status" value="1"/>
</dbReference>
<accession>A0A9W7EWC2</accession>
<evidence type="ECO:0000256" key="3">
    <source>
        <dbReference type="PIRSR" id="PIRSR601613-1"/>
    </source>
</evidence>
<evidence type="ECO:0000256" key="5">
    <source>
        <dbReference type="SAM" id="MobiDB-lite"/>
    </source>
</evidence>
<reference evidence="8" key="1">
    <citation type="journal article" date="2023" name="Commun. Biol.">
        <title>Genome analysis of Parmales, the sister group of diatoms, reveals the evolutionary specialization of diatoms from phago-mixotrophs to photoautotrophs.</title>
        <authorList>
            <person name="Ban H."/>
            <person name="Sato S."/>
            <person name="Yoshikawa S."/>
            <person name="Yamada K."/>
            <person name="Nakamura Y."/>
            <person name="Ichinomiya M."/>
            <person name="Sato N."/>
            <person name="Blanc-Mathieu R."/>
            <person name="Endo H."/>
            <person name="Kuwata A."/>
            <person name="Ogata H."/>
        </authorList>
    </citation>
    <scope>NUCLEOTIDE SEQUENCE [LARGE SCALE GENOMIC DNA]</scope>
    <source>
        <strain evidence="8">NIES 3701</strain>
    </source>
</reference>
<keyword evidence="4" id="KW-0274">FAD</keyword>
<name>A0A9W7EWC2_9STRA</name>
<dbReference type="AlphaFoldDB" id="A0A9W7EWC2"/>
<gene>
    <name evidence="7" type="ORF">TrST_g4033</name>
</gene>
<feature type="domain" description="Amine oxidase" evidence="6">
    <location>
        <begin position="324"/>
        <end position="783"/>
    </location>
</feature>
<dbReference type="OrthoDB" id="5046242at2759"/>
<organism evidence="7 8">
    <name type="scientific">Triparma strigata</name>
    <dbReference type="NCBI Taxonomy" id="1606541"/>
    <lineage>
        <taxon>Eukaryota</taxon>
        <taxon>Sar</taxon>
        <taxon>Stramenopiles</taxon>
        <taxon>Ochrophyta</taxon>
        <taxon>Bolidophyceae</taxon>
        <taxon>Parmales</taxon>
        <taxon>Triparmaceae</taxon>
        <taxon>Triparma</taxon>
    </lineage>
</organism>
<protein>
    <recommendedName>
        <fullName evidence="4">Amine oxidase</fullName>
        <ecNumber evidence="4">1.4.3.-</ecNumber>
    </recommendedName>
</protein>
<dbReference type="PRINTS" id="PR00757">
    <property type="entry name" value="AMINEOXDASEF"/>
</dbReference>
<evidence type="ECO:0000256" key="2">
    <source>
        <dbReference type="ARBA" id="ARBA00023002"/>
    </source>
</evidence>
<dbReference type="GO" id="GO:0016491">
    <property type="term" value="F:oxidoreductase activity"/>
    <property type="evidence" value="ECO:0007669"/>
    <property type="project" value="UniProtKB-KW"/>
</dbReference>
<feature type="region of interest" description="Disordered" evidence="5">
    <location>
        <begin position="147"/>
        <end position="167"/>
    </location>
</feature>
<keyword evidence="2 4" id="KW-0560">Oxidoreductase</keyword>
<dbReference type="PANTHER" id="PTHR42841">
    <property type="entry name" value="AMINE OXIDASE"/>
    <property type="match status" value="1"/>
</dbReference>
<feature type="compositionally biased region" description="Basic residues" evidence="5">
    <location>
        <begin position="27"/>
        <end position="38"/>
    </location>
</feature>
<evidence type="ECO:0000259" key="6">
    <source>
        <dbReference type="Pfam" id="PF01593"/>
    </source>
</evidence>
<feature type="region of interest" description="Disordered" evidence="5">
    <location>
        <begin position="27"/>
        <end position="133"/>
    </location>
</feature>
<comment type="similarity">
    <text evidence="4">Belongs to the flavin monoamine oxidase family.</text>
</comment>
<keyword evidence="8" id="KW-1185">Reference proteome</keyword>